<dbReference type="Pfam" id="PF05099">
    <property type="entry name" value="TerB"/>
    <property type="match status" value="1"/>
</dbReference>
<dbReference type="InterPro" id="IPR036869">
    <property type="entry name" value="J_dom_sf"/>
</dbReference>
<dbReference type="InterPro" id="IPR001623">
    <property type="entry name" value="DnaJ_domain"/>
</dbReference>
<dbReference type="OrthoDB" id="9779622at2"/>
<dbReference type="Proteomes" id="UP000184225">
    <property type="component" value="Unassembled WGS sequence"/>
</dbReference>
<dbReference type="Pfam" id="PF00226">
    <property type="entry name" value="DnaJ"/>
    <property type="match status" value="1"/>
</dbReference>
<dbReference type="PROSITE" id="PS50076">
    <property type="entry name" value="DNAJ_2"/>
    <property type="match status" value="1"/>
</dbReference>
<feature type="domain" description="J" evidence="2">
    <location>
        <begin position="189"/>
        <end position="251"/>
    </location>
</feature>
<organism evidence="3 4">
    <name type="scientific">Mesonia phycicola</name>
    <dbReference type="NCBI Taxonomy" id="579105"/>
    <lineage>
        <taxon>Bacteria</taxon>
        <taxon>Pseudomonadati</taxon>
        <taxon>Bacteroidota</taxon>
        <taxon>Flavobacteriia</taxon>
        <taxon>Flavobacteriales</taxon>
        <taxon>Flavobacteriaceae</taxon>
        <taxon>Mesonia</taxon>
    </lineage>
</organism>
<keyword evidence="4" id="KW-1185">Reference proteome</keyword>
<gene>
    <name evidence="3" type="ORF">SAMN04488096_105141</name>
</gene>
<dbReference type="InterPro" id="IPR029024">
    <property type="entry name" value="TerB-like"/>
</dbReference>
<dbReference type="InterPro" id="IPR007791">
    <property type="entry name" value="DjlA_N"/>
</dbReference>
<reference evidence="3 4" key="1">
    <citation type="submission" date="2016-11" db="EMBL/GenBank/DDBJ databases">
        <authorList>
            <person name="Jaros S."/>
            <person name="Januszkiewicz K."/>
            <person name="Wedrychowicz H."/>
        </authorList>
    </citation>
    <scope>NUCLEOTIDE SEQUENCE [LARGE SCALE GENOMIC DNA]</scope>
    <source>
        <strain evidence="3 4">DSM 21425</strain>
    </source>
</reference>
<dbReference type="SUPFAM" id="SSF46565">
    <property type="entry name" value="Chaperone J-domain"/>
    <property type="match status" value="1"/>
</dbReference>
<keyword evidence="1" id="KW-0472">Membrane</keyword>
<feature type="transmembrane region" description="Helical" evidence="1">
    <location>
        <begin position="12"/>
        <end position="33"/>
    </location>
</feature>
<dbReference type="RefSeq" id="WP_073150448.1">
    <property type="nucleotide sequence ID" value="NZ_FQYY01000005.1"/>
</dbReference>
<dbReference type="SMART" id="SM00271">
    <property type="entry name" value="DnaJ"/>
    <property type="match status" value="1"/>
</dbReference>
<dbReference type="EMBL" id="FQYY01000005">
    <property type="protein sequence ID" value="SHI86225.1"/>
    <property type="molecule type" value="Genomic_DNA"/>
</dbReference>
<dbReference type="STRING" id="579105.SAMN04488096_105141"/>
<dbReference type="CDD" id="cd06257">
    <property type="entry name" value="DnaJ"/>
    <property type="match status" value="1"/>
</dbReference>
<proteinExistence type="predicted"/>
<dbReference type="InterPro" id="IPR050817">
    <property type="entry name" value="DjlA_DnaK_co-chaperone"/>
</dbReference>
<dbReference type="PRINTS" id="PR00625">
    <property type="entry name" value="JDOMAIN"/>
</dbReference>
<keyword evidence="1" id="KW-0812">Transmembrane</keyword>
<accession>A0A1M6EL15</accession>
<dbReference type="Gene3D" id="1.10.3680.10">
    <property type="entry name" value="TerB-like"/>
    <property type="match status" value="1"/>
</dbReference>
<dbReference type="PANTHER" id="PTHR24074">
    <property type="entry name" value="CO-CHAPERONE PROTEIN DJLA"/>
    <property type="match status" value="1"/>
</dbReference>
<name>A0A1M6EL15_9FLAO</name>
<evidence type="ECO:0000259" key="2">
    <source>
        <dbReference type="PROSITE" id="PS50076"/>
    </source>
</evidence>
<evidence type="ECO:0000256" key="1">
    <source>
        <dbReference type="SAM" id="Phobius"/>
    </source>
</evidence>
<dbReference type="Gene3D" id="1.10.287.110">
    <property type="entry name" value="DnaJ domain"/>
    <property type="match status" value="1"/>
</dbReference>
<keyword evidence="1" id="KW-1133">Transmembrane helix</keyword>
<evidence type="ECO:0000313" key="4">
    <source>
        <dbReference type="Proteomes" id="UP000184225"/>
    </source>
</evidence>
<dbReference type="AlphaFoldDB" id="A0A1M6EL15"/>
<protein>
    <submittedName>
        <fullName evidence="3">DnaJ like chaperone protein</fullName>
    </submittedName>
</protein>
<evidence type="ECO:0000313" key="3">
    <source>
        <dbReference type="EMBL" id="SHI86225.1"/>
    </source>
</evidence>
<sequence length="252" mass="28699">MVKWVLAVLGLIYMKFPGAILGFLLGTLIEFFIKQGGGAHRSVSKMFGQDEEVSMGDFELNLLSLSTIVVKADGKVNQQELDYVRSYFVKAYGKERANATFRTYNEVVKNRQIDAGRICAYLHMRTTYEVRLQILHFLFGIAQADGNVSYGELNELAKIAGSLRLSQQDFESIKAMFTVSGSQPGDTSNAYKILEIDKSVSDAEVKKAYRTMVKKYHPDKLQHMDEVYRKGAQEKFNKVQEAYEQIQKERKF</sequence>